<evidence type="ECO:0000256" key="11">
    <source>
        <dbReference type="ARBA" id="ARBA00022726"/>
    </source>
</evidence>
<keyword evidence="11 12" id="KW-0660">Purine salvage</keyword>
<reference evidence="14 15" key="1">
    <citation type="submission" date="2013-02" db="EMBL/GenBank/DDBJ databases">
        <title>The Genome Sequence of Lactobacillus catenaformis F0143.</title>
        <authorList>
            <consortium name="The Broad Institute Genome Sequencing Platform"/>
            <person name="Earl A."/>
            <person name="Ward D."/>
            <person name="Feldgarden M."/>
            <person name="Gevers D."/>
            <person name="Izard J."/>
            <person name="Blanton J.M."/>
            <person name="Mathney J."/>
            <person name="Dewhirst F.E."/>
            <person name="Young S.K."/>
            <person name="Zeng Q."/>
            <person name="Gargeya S."/>
            <person name="Fitzgerald M."/>
            <person name="Haas B."/>
            <person name="Abouelleil A."/>
            <person name="Alvarado L."/>
            <person name="Arachchi H.M."/>
            <person name="Berlin A."/>
            <person name="Chapman S.B."/>
            <person name="Gearin G."/>
            <person name="Goldberg J."/>
            <person name="Griggs A."/>
            <person name="Gujja S."/>
            <person name="Hansen M."/>
            <person name="Heiman D."/>
            <person name="Howarth C."/>
            <person name="Larimer J."/>
            <person name="Lui A."/>
            <person name="MacDonald P.J.P."/>
            <person name="McCowen C."/>
            <person name="Montmayeur A."/>
            <person name="Murphy C."/>
            <person name="Neiman D."/>
            <person name="Pearson M."/>
            <person name="Priest M."/>
            <person name="Roberts A."/>
            <person name="Saif S."/>
            <person name="Shea T."/>
            <person name="Sisk P."/>
            <person name="Stolte C."/>
            <person name="Sykes S."/>
            <person name="Wortman J."/>
            <person name="Nusbaum C."/>
            <person name="Birren B."/>
        </authorList>
    </citation>
    <scope>NUCLEOTIDE SEQUENCE [LARGE SCALE GENOMIC DNA]</scope>
    <source>
        <strain evidence="14 15">OT 569</strain>
    </source>
</reference>
<dbReference type="PATRIC" id="fig|999415.3.peg.904"/>
<comment type="subcellular location">
    <subcellularLocation>
        <location evidence="3 12">Cytoplasm</location>
    </subcellularLocation>
</comment>
<dbReference type="EMBL" id="AGEJ01000013">
    <property type="protein sequence ID" value="EMD16856.1"/>
    <property type="molecule type" value="Genomic_DNA"/>
</dbReference>
<keyword evidence="15" id="KW-1185">Reference proteome</keyword>
<dbReference type="GO" id="GO:0016208">
    <property type="term" value="F:AMP binding"/>
    <property type="evidence" value="ECO:0007669"/>
    <property type="project" value="TreeGrafter"/>
</dbReference>
<dbReference type="Pfam" id="PF00156">
    <property type="entry name" value="Pribosyltran"/>
    <property type="match status" value="1"/>
</dbReference>
<comment type="caution">
    <text evidence="14">The sequence shown here is derived from an EMBL/GenBank/DDBJ whole genome shotgun (WGS) entry which is preliminary data.</text>
</comment>
<dbReference type="NCBIfam" id="TIGR01090">
    <property type="entry name" value="apt"/>
    <property type="match status" value="1"/>
</dbReference>
<comment type="catalytic activity">
    <reaction evidence="1 12">
        <text>AMP + diphosphate = 5-phospho-alpha-D-ribose 1-diphosphate + adenine</text>
        <dbReference type="Rhea" id="RHEA:16609"/>
        <dbReference type="ChEBI" id="CHEBI:16708"/>
        <dbReference type="ChEBI" id="CHEBI:33019"/>
        <dbReference type="ChEBI" id="CHEBI:58017"/>
        <dbReference type="ChEBI" id="CHEBI:456215"/>
        <dbReference type="EC" id="2.4.2.7"/>
    </reaction>
</comment>
<comment type="pathway">
    <text evidence="4 12">Purine metabolism; AMP biosynthesis via salvage pathway; AMP from adenine: step 1/1.</text>
</comment>
<dbReference type="PANTHER" id="PTHR32315:SF3">
    <property type="entry name" value="ADENINE PHOSPHORIBOSYLTRANSFERASE"/>
    <property type="match status" value="1"/>
</dbReference>
<evidence type="ECO:0000313" key="14">
    <source>
        <dbReference type="EMBL" id="EMD16856.1"/>
    </source>
</evidence>
<dbReference type="NCBIfam" id="NF002633">
    <property type="entry name" value="PRK02304.1-2"/>
    <property type="match status" value="1"/>
</dbReference>
<dbReference type="NCBIfam" id="NF002634">
    <property type="entry name" value="PRK02304.1-3"/>
    <property type="match status" value="1"/>
</dbReference>
<dbReference type="HAMAP" id="MF_00004">
    <property type="entry name" value="Aden_phosphoribosyltr"/>
    <property type="match status" value="1"/>
</dbReference>
<dbReference type="CDD" id="cd06223">
    <property type="entry name" value="PRTases_typeI"/>
    <property type="match status" value="1"/>
</dbReference>
<gene>
    <name evidence="12" type="primary">apt</name>
    <name evidence="14" type="ORF">HMPREF9943_00898</name>
</gene>
<evidence type="ECO:0000256" key="10">
    <source>
        <dbReference type="ARBA" id="ARBA00022679"/>
    </source>
</evidence>
<evidence type="ECO:0000256" key="1">
    <source>
        <dbReference type="ARBA" id="ARBA00000868"/>
    </source>
</evidence>
<dbReference type="STRING" id="999415.HMPREF9943_00898"/>
<dbReference type="FunFam" id="3.40.50.2020:FF:000004">
    <property type="entry name" value="Adenine phosphoribosyltransferase"/>
    <property type="match status" value="1"/>
</dbReference>
<proteinExistence type="inferred from homology"/>
<evidence type="ECO:0000256" key="4">
    <source>
        <dbReference type="ARBA" id="ARBA00004659"/>
    </source>
</evidence>
<comment type="subunit">
    <text evidence="6 12">Homodimer.</text>
</comment>
<dbReference type="GO" id="GO:0006168">
    <property type="term" value="P:adenine salvage"/>
    <property type="evidence" value="ECO:0007669"/>
    <property type="project" value="InterPro"/>
</dbReference>
<keyword evidence="10 12" id="KW-0808">Transferase</keyword>
<dbReference type="NCBIfam" id="NF002636">
    <property type="entry name" value="PRK02304.1-5"/>
    <property type="match status" value="1"/>
</dbReference>
<dbReference type="RefSeq" id="WP_004802463.1">
    <property type="nucleotide sequence ID" value="NZ_AUGJ01000012.1"/>
</dbReference>
<dbReference type="InterPro" id="IPR005764">
    <property type="entry name" value="Ade_phspho_trans"/>
</dbReference>
<dbReference type="Proteomes" id="UP000011758">
    <property type="component" value="Unassembled WGS sequence"/>
</dbReference>
<evidence type="ECO:0000256" key="7">
    <source>
        <dbReference type="ARBA" id="ARBA00011893"/>
    </source>
</evidence>
<dbReference type="GO" id="GO:0002055">
    <property type="term" value="F:adenine binding"/>
    <property type="evidence" value="ECO:0007669"/>
    <property type="project" value="TreeGrafter"/>
</dbReference>
<dbReference type="GO" id="GO:0003999">
    <property type="term" value="F:adenine phosphoribosyltransferase activity"/>
    <property type="evidence" value="ECO:0007669"/>
    <property type="project" value="UniProtKB-UniRule"/>
</dbReference>
<evidence type="ECO:0000256" key="5">
    <source>
        <dbReference type="ARBA" id="ARBA00008391"/>
    </source>
</evidence>
<evidence type="ECO:0000256" key="3">
    <source>
        <dbReference type="ARBA" id="ARBA00004496"/>
    </source>
</evidence>
<evidence type="ECO:0000256" key="12">
    <source>
        <dbReference type="HAMAP-Rule" id="MF_00004"/>
    </source>
</evidence>
<keyword evidence="9 12" id="KW-0328">Glycosyltransferase</keyword>
<comment type="function">
    <text evidence="2 12">Catalyzes a salvage reaction resulting in the formation of AMP, that is energically less costly than de novo synthesis.</text>
</comment>
<protein>
    <recommendedName>
        <fullName evidence="7 12">Adenine phosphoribosyltransferase</fullName>
        <shortName evidence="12">APRT</shortName>
        <ecNumber evidence="7 12">2.4.2.7</ecNumber>
    </recommendedName>
</protein>
<dbReference type="GO" id="GO:0006166">
    <property type="term" value="P:purine ribonucleoside salvage"/>
    <property type="evidence" value="ECO:0007669"/>
    <property type="project" value="UniProtKB-UniRule"/>
</dbReference>
<dbReference type="AlphaFoldDB" id="M2Q3L3"/>
<keyword evidence="8 12" id="KW-0963">Cytoplasm</keyword>
<evidence type="ECO:0000256" key="2">
    <source>
        <dbReference type="ARBA" id="ARBA00003968"/>
    </source>
</evidence>
<feature type="domain" description="Phosphoribosyltransferase" evidence="13">
    <location>
        <begin position="31"/>
        <end position="149"/>
    </location>
</feature>
<evidence type="ECO:0000256" key="8">
    <source>
        <dbReference type="ARBA" id="ARBA00022490"/>
    </source>
</evidence>
<dbReference type="InterPro" id="IPR029057">
    <property type="entry name" value="PRTase-like"/>
</dbReference>
<accession>M2Q3L3</accession>
<dbReference type="GO" id="GO:0044209">
    <property type="term" value="P:AMP salvage"/>
    <property type="evidence" value="ECO:0007669"/>
    <property type="project" value="UniProtKB-UniRule"/>
</dbReference>
<dbReference type="EC" id="2.4.2.7" evidence="7 12"/>
<dbReference type="eggNOG" id="COG0503">
    <property type="taxonomic scope" value="Bacteria"/>
</dbReference>
<dbReference type="Gene3D" id="3.40.50.2020">
    <property type="match status" value="1"/>
</dbReference>
<dbReference type="InterPro" id="IPR050054">
    <property type="entry name" value="UPRTase/APRTase"/>
</dbReference>
<evidence type="ECO:0000259" key="13">
    <source>
        <dbReference type="Pfam" id="PF00156"/>
    </source>
</evidence>
<evidence type="ECO:0000256" key="9">
    <source>
        <dbReference type="ARBA" id="ARBA00022676"/>
    </source>
</evidence>
<dbReference type="OrthoDB" id="9803963at2"/>
<evidence type="ECO:0000313" key="15">
    <source>
        <dbReference type="Proteomes" id="UP000011758"/>
    </source>
</evidence>
<evidence type="ECO:0000256" key="6">
    <source>
        <dbReference type="ARBA" id="ARBA00011738"/>
    </source>
</evidence>
<dbReference type="UniPathway" id="UPA00588">
    <property type="reaction ID" value="UER00646"/>
</dbReference>
<name>M2Q3L3_9FIRM</name>
<dbReference type="PANTHER" id="PTHR32315">
    <property type="entry name" value="ADENINE PHOSPHORIBOSYLTRANSFERASE"/>
    <property type="match status" value="1"/>
</dbReference>
<dbReference type="InterPro" id="IPR000836">
    <property type="entry name" value="PRTase_dom"/>
</dbReference>
<dbReference type="SUPFAM" id="SSF53271">
    <property type="entry name" value="PRTase-like"/>
    <property type="match status" value="1"/>
</dbReference>
<comment type="similarity">
    <text evidence="5 12">Belongs to the purine/pyrimidine phosphoribosyltransferase family.</text>
</comment>
<organism evidence="14 15">
    <name type="scientific">Eggerthia catenaformis OT 569 = DSM 20559</name>
    <dbReference type="NCBI Taxonomy" id="999415"/>
    <lineage>
        <taxon>Bacteria</taxon>
        <taxon>Bacillati</taxon>
        <taxon>Bacillota</taxon>
        <taxon>Erysipelotrichia</taxon>
        <taxon>Erysipelotrichales</taxon>
        <taxon>Coprobacillaceae</taxon>
        <taxon>Eggerthia</taxon>
    </lineage>
</organism>
<sequence>MDLKKYVADIPDFPQKGIIFRDVTPMLQDGEAFAESIRQITDFAKNKNIDIVVGPEARGFLYGCPTAISLNAGFAPVRKPGKLPRETVSRTYDLEYGSNEIFMHKDSIKPGQKVLLVDDLLATGGTVKAAIELVEEMGGEVAGCAFVIELLDLHGRDLLEGYDIFSILTY</sequence>
<dbReference type="GO" id="GO:0005737">
    <property type="term" value="C:cytoplasm"/>
    <property type="evidence" value="ECO:0007669"/>
    <property type="project" value="UniProtKB-SubCell"/>
</dbReference>